<organism evidence="2 3">
    <name type="scientific">Sinorhizobium meliloti (strain SM11)</name>
    <dbReference type="NCBI Taxonomy" id="707241"/>
    <lineage>
        <taxon>Bacteria</taxon>
        <taxon>Pseudomonadati</taxon>
        <taxon>Pseudomonadota</taxon>
        <taxon>Alphaproteobacteria</taxon>
        <taxon>Hyphomicrobiales</taxon>
        <taxon>Rhizobiaceae</taxon>
        <taxon>Sinorhizobium/Ensifer group</taxon>
        <taxon>Sinorhizobium</taxon>
    </lineage>
</organism>
<name>F7XCK6_SINMM</name>
<accession>F7XCK6</accession>
<protein>
    <submittedName>
        <fullName evidence="2">Uncharacterized protein</fullName>
    </submittedName>
</protein>
<dbReference type="EMBL" id="CP001831">
    <property type="protein sequence ID" value="AEH81416.1"/>
    <property type="molecule type" value="Genomic_DNA"/>
</dbReference>
<geneLocation type="plasmid" evidence="2 3">
    <name>pSmeSM11c</name>
</geneLocation>
<dbReference type="AlphaFoldDB" id="F7XCK6"/>
<feature type="compositionally biased region" description="Polar residues" evidence="1">
    <location>
        <begin position="16"/>
        <end position="29"/>
    </location>
</feature>
<feature type="compositionally biased region" description="Basic and acidic residues" evidence="1">
    <location>
        <begin position="1"/>
        <end position="15"/>
    </location>
</feature>
<dbReference type="KEGG" id="smx:SM11_pC0343"/>
<evidence type="ECO:0000313" key="3">
    <source>
        <dbReference type="Proteomes" id="UP000009045"/>
    </source>
</evidence>
<dbReference type="Proteomes" id="UP000009045">
    <property type="component" value="Plasmid pSmeSM11c"/>
</dbReference>
<evidence type="ECO:0000313" key="2">
    <source>
        <dbReference type="EMBL" id="AEH81416.1"/>
    </source>
</evidence>
<dbReference type="HOGENOM" id="CLU_2540774_0_0_5"/>
<sequence length="83" mass="9134">MELIRERQVGNEKRSFNQPSTAFTSNASNPTAAMDEIHSIILTRSAGRIAILLLCTPGEETYPLLNCCRPASSRTWPKATVTV</sequence>
<feature type="region of interest" description="Disordered" evidence="1">
    <location>
        <begin position="1"/>
        <end position="29"/>
    </location>
</feature>
<gene>
    <name evidence="2" type="ordered locus">SM11_pC0343</name>
</gene>
<proteinExistence type="predicted"/>
<evidence type="ECO:0000256" key="1">
    <source>
        <dbReference type="SAM" id="MobiDB-lite"/>
    </source>
</evidence>
<keyword evidence="2" id="KW-0614">Plasmid</keyword>
<reference evidence="2 3" key="1">
    <citation type="journal article" date="2011" name="J. Biotechnol.">
        <title>The complete genome sequence of the dominant Sinorhizobium meliloti field isolate SM11 extends the S. meliloti pan-genome.</title>
        <authorList>
            <person name="Schneiker-Bekel S."/>
            <person name="Wibberg D."/>
            <person name="Bekel T."/>
            <person name="Blom J."/>
            <person name="Linke B."/>
            <person name="Neuweger H."/>
            <person name="Stiens M."/>
            <person name="Vorholter F.J."/>
            <person name="Weidner S."/>
            <person name="Goesmann A."/>
            <person name="Puhler A."/>
            <person name="Schluter A."/>
        </authorList>
    </citation>
    <scope>NUCLEOTIDE SEQUENCE [LARGE SCALE GENOMIC DNA]</scope>
    <source>
        <strain evidence="2 3">SM11</strain>
        <plasmid evidence="3">pSmeSM11c</plasmid>
    </source>
</reference>